<comment type="catalytic activity">
    <reaction evidence="1 9">
        <text>Endohydrolysis of (1-&gt;4)-beta-D-glucosidic linkages in cellulose, lichenin and cereal beta-D-glucans.</text>
        <dbReference type="EC" id="3.2.1.4"/>
    </reaction>
</comment>
<dbReference type="Proteomes" id="UP001203297">
    <property type="component" value="Unassembled WGS sequence"/>
</dbReference>
<keyword evidence="9" id="KW-0732">Signal</keyword>
<evidence type="ECO:0000313" key="12">
    <source>
        <dbReference type="EMBL" id="KAI0306950.1"/>
    </source>
</evidence>
<dbReference type="PROSITE" id="PS00698">
    <property type="entry name" value="GH9_3"/>
    <property type="match status" value="1"/>
</dbReference>
<feature type="domain" description="Glycoside hydrolase family 9" evidence="11">
    <location>
        <begin position="49"/>
        <end position="491"/>
    </location>
</feature>
<dbReference type="InterPro" id="IPR033126">
    <property type="entry name" value="Glyco_hydro_9_Asp/Glu_AS"/>
</dbReference>
<comment type="caution">
    <text evidence="12">The sequence shown here is derived from an EMBL/GenBank/DDBJ whole genome shotgun (WGS) entry which is preliminary data.</text>
</comment>
<feature type="transmembrane region" description="Helical" evidence="10">
    <location>
        <begin position="540"/>
        <end position="562"/>
    </location>
</feature>
<keyword evidence="5 8" id="KW-0119">Carbohydrate metabolism</keyword>
<evidence type="ECO:0000313" key="13">
    <source>
        <dbReference type="Proteomes" id="UP001203297"/>
    </source>
</evidence>
<dbReference type="GO" id="GO:0030245">
    <property type="term" value="P:cellulose catabolic process"/>
    <property type="evidence" value="ECO:0007669"/>
    <property type="project" value="UniProtKB-KW"/>
</dbReference>
<dbReference type="InterPro" id="IPR001701">
    <property type="entry name" value="Glyco_hydro_9"/>
</dbReference>
<keyword evidence="7 8" id="KW-0624">Polysaccharide degradation</keyword>
<keyword evidence="13" id="KW-1185">Reference proteome</keyword>
<reference evidence="12" key="1">
    <citation type="journal article" date="2022" name="New Phytol.">
        <title>Evolutionary transition to the ectomycorrhizal habit in the genomes of a hyperdiverse lineage of mushroom-forming fungi.</title>
        <authorList>
            <person name="Looney B."/>
            <person name="Miyauchi S."/>
            <person name="Morin E."/>
            <person name="Drula E."/>
            <person name="Courty P.E."/>
            <person name="Kohler A."/>
            <person name="Kuo A."/>
            <person name="LaButti K."/>
            <person name="Pangilinan J."/>
            <person name="Lipzen A."/>
            <person name="Riley R."/>
            <person name="Andreopoulos W."/>
            <person name="He G."/>
            <person name="Johnson J."/>
            <person name="Nolan M."/>
            <person name="Tritt A."/>
            <person name="Barry K.W."/>
            <person name="Grigoriev I.V."/>
            <person name="Nagy L.G."/>
            <person name="Hibbett D."/>
            <person name="Henrissat B."/>
            <person name="Matheny P.B."/>
            <person name="Labbe J."/>
            <person name="Martin F.M."/>
        </authorList>
    </citation>
    <scope>NUCLEOTIDE SEQUENCE</scope>
    <source>
        <strain evidence="12">BPL690</strain>
    </source>
</reference>
<dbReference type="Pfam" id="PF00759">
    <property type="entry name" value="Glyco_hydro_9"/>
    <property type="match status" value="1"/>
</dbReference>
<evidence type="ECO:0000256" key="8">
    <source>
        <dbReference type="PROSITE-ProRule" id="PRU10060"/>
    </source>
</evidence>
<keyword evidence="10" id="KW-0472">Membrane</keyword>
<protein>
    <recommendedName>
        <fullName evidence="9">Endoglucanase</fullName>
        <ecNumber evidence="9">3.2.1.4</ecNumber>
    </recommendedName>
</protein>
<accession>A0AAD4MB78</accession>
<dbReference type="SUPFAM" id="SSF48208">
    <property type="entry name" value="Six-hairpin glycosidases"/>
    <property type="match status" value="1"/>
</dbReference>
<gene>
    <name evidence="12" type="ORF">B0F90DRAFT_1683760</name>
</gene>
<evidence type="ECO:0000256" key="10">
    <source>
        <dbReference type="SAM" id="Phobius"/>
    </source>
</evidence>
<evidence type="ECO:0000256" key="9">
    <source>
        <dbReference type="RuleBase" id="RU361166"/>
    </source>
</evidence>
<dbReference type="EMBL" id="WTXG01000002">
    <property type="protein sequence ID" value="KAI0306950.1"/>
    <property type="molecule type" value="Genomic_DNA"/>
</dbReference>
<sequence length="571" mass="61503">MTPLFTLLIFSTHSVLAQLLLPSPAFLPPPASSGTRAYNQDTIPNSQWSTLLGNLLYFYEAQRSGHLPNTNRVSWRNDSAVNDGSDVHLDLTGGYYDAGDYIKCTFPLSFSIMSICWGANDFGRGYDLANQTAYLDDMLAGAHPTSRTLYVQVADANLDNAYWGGDLNIPQDRHRIRSMTPGEAVFPGTDAAAGASAAFAACSNLYANRNLGPSFSAPASLQNSSYADILLTHARDLYAFAQTYQTAVPQAGVAYASSSYGDELAMAALLLSWATNSSDYYSQAESYYKQYSLGGTDFVFNWDSKTPGLVVLFAQLANAGAGAGGSFAGNLSGWQVEAERYFDRILNGGGPSFKTNSGLLWYPGDSDDASLNPALNAAMLLTRYAQIATTQEKKKNYLDFAQSQLDYALGNNPMSAPYIVGSNPNSPVNPHSAMASGGNDINHIDTSPPQEAYILYGAVVGGPDRKGRFYDIRSDWPETEVALDYNAPMLSLTAMHVLNDTSDPFFTRLQAGTFAANKPGGKPCDAAFPCHSGLSKGAKVALGVVLSIVGSAIAAAVAYYFYRRRRQRSKY</sequence>
<dbReference type="PANTHER" id="PTHR22298">
    <property type="entry name" value="ENDO-1,4-BETA-GLUCANASE"/>
    <property type="match status" value="1"/>
</dbReference>
<dbReference type="InterPro" id="IPR012341">
    <property type="entry name" value="6hp_glycosidase-like_sf"/>
</dbReference>
<evidence type="ECO:0000256" key="5">
    <source>
        <dbReference type="ARBA" id="ARBA00023277"/>
    </source>
</evidence>
<keyword evidence="6 8" id="KW-0326">Glycosidase</keyword>
<evidence type="ECO:0000256" key="4">
    <source>
        <dbReference type="ARBA" id="ARBA00023001"/>
    </source>
</evidence>
<evidence type="ECO:0000256" key="3">
    <source>
        <dbReference type="ARBA" id="ARBA00022801"/>
    </source>
</evidence>
<feature type="active site" evidence="8">
    <location>
        <position position="480"/>
    </location>
</feature>
<evidence type="ECO:0000256" key="6">
    <source>
        <dbReference type="ARBA" id="ARBA00023295"/>
    </source>
</evidence>
<name>A0AAD4MB78_9AGAM</name>
<feature type="signal peptide" evidence="9">
    <location>
        <begin position="1"/>
        <end position="17"/>
    </location>
</feature>
<organism evidence="12 13">
    <name type="scientific">Multifurca ochricompacta</name>
    <dbReference type="NCBI Taxonomy" id="376703"/>
    <lineage>
        <taxon>Eukaryota</taxon>
        <taxon>Fungi</taxon>
        <taxon>Dikarya</taxon>
        <taxon>Basidiomycota</taxon>
        <taxon>Agaricomycotina</taxon>
        <taxon>Agaricomycetes</taxon>
        <taxon>Russulales</taxon>
        <taxon>Russulaceae</taxon>
        <taxon>Multifurca</taxon>
    </lineage>
</organism>
<evidence type="ECO:0000256" key="1">
    <source>
        <dbReference type="ARBA" id="ARBA00000966"/>
    </source>
</evidence>
<keyword evidence="10" id="KW-1133">Transmembrane helix</keyword>
<evidence type="ECO:0000259" key="11">
    <source>
        <dbReference type="Pfam" id="PF00759"/>
    </source>
</evidence>
<keyword evidence="10" id="KW-0812">Transmembrane</keyword>
<feature type="active site" evidence="8">
    <location>
        <position position="471"/>
    </location>
</feature>
<dbReference type="GO" id="GO:0008810">
    <property type="term" value="F:cellulase activity"/>
    <property type="evidence" value="ECO:0007669"/>
    <property type="project" value="UniProtKB-EC"/>
</dbReference>
<keyword evidence="3 8" id="KW-0378">Hydrolase</keyword>
<evidence type="ECO:0000256" key="2">
    <source>
        <dbReference type="ARBA" id="ARBA00007072"/>
    </source>
</evidence>
<dbReference type="Gene3D" id="1.50.10.10">
    <property type="match status" value="1"/>
</dbReference>
<feature type="chain" id="PRO_5041770240" description="Endoglucanase" evidence="9">
    <location>
        <begin position="18"/>
        <end position="571"/>
    </location>
</feature>
<keyword evidence="4 9" id="KW-0136">Cellulose degradation</keyword>
<proteinExistence type="inferred from homology"/>
<dbReference type="AlphaFoldDB" id="A0AAD4MB78"/>
<dbReference type="EC" id="3.2.1.4" evidence="9"/>
<comment type="similarity">
    <text evidence="2 8 9">Belongs to the glycosyl hydrolase 9 (cellulase E) family.</text>
</comment>
<evidence type="ECO:0000256" key="7">
    <source>
        <dbReference type="ARBA" id="ARBA00023326"/>
    </source>
</evidence>
<dbReference type="InterPro" id="IPR008928">
    <property type="entry name" value="6-hairpin_glycosidase_sf"/>
</dbReference>